<evidence type="ECO:0000256" key="3">
    <source>
        <dbReference type="ARBA" id="ARBA00022723"/>
    </source>
</evidence>
<keyword evidence="5 9" id="KW-0378">Hydrolase</keyword>
<dbReference type="Gene3D" id="3.40.630.10">
    <property type="entry name" value="Zn peptidases"/>
    <property type="match status" value="2"/>
</dbReference>
<dbReference type="InterPro" id="IPR007484">
    <property type="entry name" value="Peptidase_M28"/>
</dbReference>
<dbReference type="InterPro" id="IPR046450">
    <property type="entry name" value="PA_dom_sf"/>
</dbReference>
<keyword evidence="4 7" id="KW-0732">Signal</keyword>
<feature type="domain" description="Peptidase M28" evidence="8">
    <location>
        <begin position="303"/>
        <end position="521"/>
    </location>
</feature>
<evidence type="ECO:0000313" key="10">
    <source>
        <dbReference type="Proteomes" id="UP000539350"/>
    </source>
</evidence>
<dbReference type="PANTHER" id="PTHR12147:SF56">
    <property type="entry name" value="AMINOPEPTIDASE YDR415C-RELATED"/>
    <property type="match status" value="1"/>
</dbReference>
<keyword evidence="3" id="KW-0479">Metal-binding</keyword>
<dbReference type="SUPFAM" id="SSF52025">
    <property type="entry name" value="PA domain"/>
    <property type="match status" value="1"/>
</dbReference>
<dbReference type="InterPro" id="IPR045175">
    <property type="entry name" value="M28_fam"/>
</dbReference>
<keyword evidence="10" id="KW-1185">Reference proteome</keyword>
<gene>
    <name evidence="9" type="ORF">H2508_14065</name>
</gene>
<evidence type="ECO:0000256" key="6">
    <source>
        <dbReference type="ARBA" id="ARBA00022833"/>
    </source>
</evidence>
<evidence type="ECO:0000256" key="4">
    <source>
        <dbReference type="ARBA" id="ARBA00022729"/>
    </source>
</evidence>
<dbReference type="Pfam" id="PF04389">
    <property type="entry name" value="Peptidase_M28"/>
    <property type="match status" value="1"/>
</dbReference>
<evidence type="ECO:0000256" key="2">
    <source>
        <dbReference type="ARBA" id="ARBA00022670"/>
    </source>
</evidence>
<keyword evidence="6" id="KW-0862">Zinc</keyword>
<keyword evidence="1" id="KW-0031">Aminopeptidase</keyword>
<feature type="chain" id="PRO_5031364972" evidence="7">
    <location>
        <begin position="26"/>
        <end position="557"/>
    </location>
</feature>
<evidence type="ECO:0000256" key="1">
    <source>
        <dbReference type="ARBA" id="ARBA00022438"/>
    </source>
</evidence>
<feature type="signal peptide" evidence="7">
    <location>
        <begin position="1"/>
        <end position="25"/>
    </location>
</feature>
<dbReference type="GO" id="GO:0008235">
    <property type="term" value="F:metalloexopeptidase activity"/>
    <property type="evidence" value="ECO:0007669"/>
    <property type="project" value="InterPro"/>
</dbReference>
<dbReference type="AlphaFoldDB" id="A0A7W2TYG3"/>
<dbReference type="Proteomes" id="UP000539350">
    <property type="component" value="Unassembled WGS sequence"/>
</dbReference>
<reference evidence="9 10" key="1">
    <citation type="submission" date="2020-07" db="EMBL/GenBank/DDBJ databases">
        <title>Halieaceae bacterium, F7430, whole genome shotgun sequencing project.</title>
        <authorList>
            <person name="Jiang S."/>
            <person name="Liu Z.W."/>
            <person name="Du Z.J."/>
        </authorList>
    </citation>
    <scope>NUCLEOTIDE SEQUENCE [LARGE SCALE GENOMIC DNA]</scope>
    <source>
        <strain evidence="9 10">F7430</strain>
    </source>
</reference>
<organism evidence="9 10">
    <name type="scientific">Sediminihaliea albiluteola</name>
    <dbReference type="NCBI Taxonomy" id="2758564"/>
    <lineage>
        <taxon>Bacteria</taxon>
        <taxon>Pseudomonadati</taxon>
        <taxon>Pseudomonadota</taxon>
        <taxon>Gammaproteobacteria</taxon>
        <taxon>Cellvibrionales</taxon>
        <taxon>Halieaceae</taxon>
        <taxon>Sediminihaliea</taxon>
    </lineage>
</organism>
<keyword evidence="2" id="KW-0645">Protease</keyword>
<dbReference type="GO" id="GO:0004177">
    <property type="term" value="F:aminopeptidase activity"/>
    <property type="evidence" value="ECO:0007669"/>
    <property type="project" value="UniProtKB-KW"/>
</dbReference>
<evidence type="ECO:0000259" key="8">
    <source>
        <dbReference type="Pfam" id="PF04389"/>
    </source>
</evidence>
<dbReference type="PANTHER" id="PTHR12147">
    <property type="entry name" value="METALLOPEPTIDASE M28 FAMILY MEMBER"/>
    <property type="match status" value="1"/>
</dbReference>
<evidence type="ECO:0000256" key="5">
    <source>
        <dbReference type="ARBA" id="ARBA00022801"/>
    </source>
</evidence>
<protein>
    <submittedName>
        <fullName evidence="9">M20/M25/M40 family metallo-hydrolase</fullName>
    </submittedName>
</protein>
<comment type="caution">
    <text evidence="9">The sequence shown here is derived from an EMBL/GenBank/DDBJ whole genome shotgun (WGS) entry which is preliminary data.</text>
</comment>
<accession>A0A7W2TYG3</accession>
<evidence type="ECO:0000313" key="9">
    <source>
        <dbReference type="EMBL" id="MBA6414236.1"/>
    </source>
</evidence>
<proteinExistence type="predicted"/>
<dbReference type="SUPFAM" id="SSF53187">
    <property type="entry name" value="Zn-dependent exopeptidases"/>
    <property type="match status" value="1"/>
</dbReference>
<name>A0A7W2TYG3_9GAMM</name>
<dbReference type="GO" id="GO:0046872">
    <property type="term" value="F:metal ion binding"/>
    <property type="evidence" value="ECO:0007669"/>
    <property type="project" value="UniProtKB-KW"/>
</dbReference>
<dbReference type="GO" id="GO:0006508">
    <property type="term" value="P:proteolysis"/>
    <property type="evidence" value="ECO:0007669"/>
    <property type="project" value="UniProtKB-KW"/>
</dbReference>
<sequence>MFYRQFILLLSACLACAAAFSNPLALDTDIDPQRLSDIVKTLASDEFEGRAPGTAGEEKTIAYLVEQFKALGLKPAGTSGAWTQSVPMLHTTIEQPDKLAFSATDKSLQLIQGENIEISTLHDVDAINFDSAPVVFVGFGVDAPERDWDDFGDIDLRGKVAIFLVNDPDFSASPEEPVAGRFGDRRMTYYGRWAYKFEEAARRGALAALVIHETEAAGYGWSVAASSPGDNIALAESSGAEPPVMLQGWLKYEAAESLFEMAGLDLSQQRKQARSPDFKAMPLKGLSMNAELKVKTEQFESQNVLAMLPGTTRSDEYLMVSSHWDAFGLGVPDEQGRTVRPGANDDALGTAGVLELARVLKQGEPLQRSVLFAVWTGEESGLLGSKAYAEKPLYPLEKTAANFTLDILQTAGLARDVILVGEGQSELEDDLAAAAAQQGRVVTPETLPENGLFFRADHFSMAKQGVPVLLMMGIAGGADLVEGGREAGEQWIADYVGNCYHKTCDAWDENWNLDGAVQDINAFEIIIRDLANSERWPEWKSGSEFKAIRDASAAARP</sequence>
<evidence type="ECO:0000256" key="7">
    <source>
        <dbReference type="SAM" id="SignalP"/>
    </source>
</evidence>
<dbReference type="EMBL" id="JACFXU010000018">
    <property type="protein sequence ID" value="MBA6414236.1"/>
    <property type="molecule type" value="Genomic_DNA"/>
</dbReference>